<comment type="similarity">
    <text evidence="3">Belongs to the CFAP36 family.</text>
</comment>
<dbReference type="Gene3D" id="1.20.1520.10">
    <property type="entry name" value="ADP-ribosylation factor-like 2-binding protein, domain"/>
    <property type="match status" value="1"/>
</dbReference>
<accession>A0AAE0C337</accession>
<evidence type="ECO:0000256" key="6">
    <source>
        <dbReference type="ARBA" id="ARBA00023054"/>
    </source>
</evidence>
<gene>
    <name evidence="11" type="ORF">CYMTET_43033</name>
</gene>
<evidence type="ECO:0000256" key="4">
    <source>
        <dbReference type="ARBA" id="ARBA00021815"/>
    </source>
</evidence>
<dbReference type="PANTHER" id="PTHR21532">
    <property type="entry name" value="PHOSPHODIESTERASE HL"/>
    <property type="match status" value="1"/>
</dbReference>
<evidence type="ECO:0000256" key="3">
    <source>
        <dbReference type="ARBA" id="ARBA00007460"/>
    </source>
</evidence>
<name>A0AAE0C337_9CHLO</name>
<dbReference type="EMBL" id="LGRX02028936">
    <property type="protein sequence ID" value="KAK3247468.1"/>
    <property type="molecule type" value="Genomic_DNA"/>
</dbReference>
<dbReference type="PANTHER" id="PTHR21532:SF0">
    <property type="entry name" value="CILIA- AND FLAGELLA-ASSOCIATED PROTEIN 36"/>
    <property type="match status" value="1"/>
</dbReference>
<dbReference type="Proteomes" id="UP001190700">
    <property type="component" value="Unassembled WGS sequence"/>
</dbReference>
<evidence type="ECO:0000256" key="2">
    <source>
        <dbReference type="ARBA" id="ARBA00004496"/>
    </source>
</evidence>
<evidence type="ECO:0000313" key="12">
    <source>
        <dbReference type="Proteomes" id="UP001190700"/>
    </source>
</evidence>
<sequence>MSVNLEEYVEVLERMQEFCLSAAFIQQITGFIEAHVSTFQPVEGDEHPHRYKELHIEYEQLIEVRLQDFLESEDLNMEKMKDMCKMLKDVGMVPQLDGMDRILAASEYQNFYEMMINYSSGKVGLKKWYFELSDTLHKQHPYEGSHY</sequence>
<keyword evidence="7" id="KW-0969">Cilium</keyword>
<dbReference type="GO" id="GO:0097546">
    <property type="term" value="C:ciliary base"/>
    <property type="evidence" value="ECO:0007669"/>
    <property type="project" value="TreeGrafter"/>
</dbReference>
<organism evidence="11 12">
    <name type="scientific">Cymbomonas tetramitiformis</name>
    <dbReference type="NCBI Taxonomy" id="36881"/>
    <lineage>
        <taxon>Eukaryota</taxon>
        <taxon>Viridiplantae</taxon>
        <taxon>Chlorophyta</taxon>
        <taxon>Pyramimonadophyceae</taxon>
        <taxon>Pyramimonadales</taxon>
        <taxon>Pyramimonadaceae</taxon>
        <taxon>Cymbomonas</taxon>
    </lineage>
</organism>
<keyword evidence="8" id="KW-0966">Cell projection</keyword>
<evidence type="ECO:0000256" key="8">
    <source>
        <dbReference type="ARBA" id="ARBA00023273"/>
    </source>
</evidence>
<evidence type="ECO:0000313" key="11">
    <source>
        <dbReference type="EMBL" id="KAK3247468.1"/>
    </source>
</evidence>
<dbReference type="InterPro" id="IPR038888">
    <property type="entry name" value="CFAP36"/>
</dbReference>
<evidence type="ECO:0000256" key="5">
    <source>
        <dbReference type="ARBA" id="ARBA00022490"/>
    </source>
</evidence>
<comment type="subcellular location">
    <subcellularLocation>
        <location evidence="1">Cell projection</location>
        <location evidence="1">Cilium</location>
    </subcellularLocation>
    <subcellularLocation>
        <location evidence="2">Cytoplasm</location>
    </subcellularLocation>
</comment>
<dbReference type="InterPro" id="IPR042541">
    <property type="entry name" value="BART_sf"/>
</dbReference>
<feature type="domain" description="BART" evidence="10">
    <location>
        <begin position="10"/>
        <end position="119"/>
    </location>
</feature>
<evidence type="ECO:0000256" key="9">
    <source>
        <dbReference type="ARBA" id="ARBA00031593"/>
    </source>
</evidence>
<reference evidence="11 12" key="1">
    <citation type="journal article" date="2015" name="Genome Biol. Evol.">
        <title>Comparative Genomics of a Bacterivorous Green Alga Reveals Evolutionary Causalities and Consequences of Phago-Mixotrophic Mode of Nutrition.</title>
        <authorList>
            <person name="Burns J.A."/>
            <person name="Paasch A."/>
            <person name="Narechania A."/>
            <person name="Kim E."/>
        </authorList>
    </citation>
    <scope>NUCLEOTIDE SEQUENCE [LARGE SCALE GENOMIC DNA]</scope>
    <source>
        <strain evidence="11 12">PLY_AMNH</strain>
    </source>
</reference>
<dbReference type="AlphaFoldDB" id="A0AAE0C337"/>
<dbReference type="InterPro" id="IPR023379">
    <property type="entry name" value="BART_dom"/>
</dbReference>
<keyword evidence="5" id="KW-0963">Cytoplasm</keyword>
<protein>
    <recommendedName>
        <fullName evidence="4">Cilia- and flagella-associated protein 36</fullName>
    </recommendedName>
    <alternativeName>
        <fullName evidence="9">Coiled-coil domain-containing protein 104</fullName>
    </alternativeName>
</protein>
<keyword evidence="6" id="KW-0175">Coiled coil</keyword>
<dbReference type="Pfam" id="PF11527">
    <property type="entry name" value="ARL2_Bind_BART"/>
    <property type="match status" value="1"/>
</dbReference>
<proteinExistence type="inferred from homology"/>
<evidence type="ECO:0000256" key="7">
    <source>
        <dbReference type="ARBA" id="ARBA00023069"/>
    </source>
</evidence>
<dbReference type="GO" id="GO:0005930">
    <property type="term" value="C:axoneme"/>
    <property type="evidence" value="ECO:0007669"/>
    <property type="project" value="TreeGrafter"/>
</dbReference>
<comment type="caution">
    <text evidence="11">The sequence shown here is derived from an EMBL/GenBank/DDBJ whole genome shotgun (WGS) entry which is preliminary data.</text>
</comment>
<evidence type="ECO:0000259" key="10">
    <source>
        <dbReference type="Pfam" id="PF11527"/>
    </source>
</evidence>
<evidence type="ECO:0000256" key="1">
    <source>
        <dbReference type="ARBA" id="ARBA00004138"/>
    </source>
</evidence>
<keyword evidence="12" id="KW-1185">Reference proteome</keyword>